<dbReference type="Proteomes" id="UP000269221">
    <property type="component" value="Unassembled WGS sequence"/>
</dbReference>
<keyword evidence="2" id="KW-1185">Reference proteome</keyword>
<sequence>MLILGYGQTQPKHRLTTPGPARTVSIHSHHMDAKGQEQIHGDPQITFPSGNCLCQRQKRIIFDDMIGKMLSGTKNVA</sequence>
<name>A0A3M0KVK1_HIRRU</name>
<organism evidence="1 2">
    <name type="scientific">Hirundo rustica rustica</name>
    <dbReference type="NCBI Taxonomy" id="333673"/>
    <lineage>
        <taxon>Eukaryota</taxon>
        <taxon>Metazoa</taxon>
        <taxon>Chordata</taxon>
        <taxon>Craniata</taxon>
        <taxon>Vertebrata</taxon>
        <taxon>Euteleostomi</taxon>
        <taxon>Archelosauria</taxon>
        <taxon>Archosauria</taxon>
        <taxon>Dinosauria</taxon>
        <taxon>Saurischia</taxon>
        <taxon>Theropoda</taxon>
        <taxon>Coelurosauria</taxon>
        <taxon>Aves</taxon>
        <taxon>Neognathae</taxon>
        <taxon>Neoaves</taxon>
        <taxon>Telluraves</taxon>
        <taxon>Australaves</taxon>
        <taxon>Passeriformes</taxon>
        <taxon>Sylvioidea</taxon>
        <taxon>Hirundinidae</taxon>
        <taxon>Hirundo</taxon>
    </lineage>
</organism>
<evidence type="ECO:0000313" key="2">
    <source>
        <dbReference type="Proteomes" id="UP000269221"/>
    </source>
</evidence>
<accession>A0A3M0KVK1</accession>
<protein>
    <submittedName>
        <fullName evidence="1">Uncharacterized protein</fullName>
    </submittedName>
</protein>
<evidence type="ECO:0000313" key="1">
    <source>
        <dbReference type="EMBL" id="RMC15444.1"/>
    </source>
</evidence>
<gene>
    <name evidence="1" type="ORF">DUI87_07635</name>
</gene>
<proteinExistence type="predicted"/>
<reference evidence="1 2" key="1">
    <citation type="submission" date="2018-07" db="EMBL/GenBank/DDBJ databases">
        <title>A high quality draft genome assembly of the barn swallow (H. rustica rustica).</title>
        <authorList>
            <person name="Formenti G."/>
            <person name="Chiara M."/>
            <person name="Poveda L."/>
            <person name="Francoijs K.-J."/>
            <person name="Bonisoli-Alquati A."/>
            <person name="Canova L."/>
            <person name="Gianfranceschi L."/>
            <person name="Horner D.S."/>
            <person name="Saino N."/>
        </authorList>
    </citation>
    <scope>NUCLEOTIDE SEQUENCE [LARGE SCALE GENOMIC DNA]</scope>
    <source>
        <strain evidence="1">Chelidonia</strain>
        <tissue evidence="1">Blood</tissue>
    </source>
</reference>
<dbReference type="AlphaFoldDB" id="A0A3M0KVK1"/>
<comment type="caution">
    <text evidence="1">The sequence shown here is derived from an EMBL/GenBank/DDBJ whole genome shotgun (WGS) entry which is preliminary data.</text>
</comment>
<dbReference type="EMBL" id="QRBI01000104">
    <property type="protein sequence ID" value="RMC15444.1"/>
    <property type="molecule type" value="Genomic_DNA"/>
</dbReference>